<dbReference type="InterPro" id="IPR008979">
    <property type="entry name" value="Galactose-bd-like_sf"/>
</dbReference>
<dbReference type="PROSITE" id="PS51175">
    <property type="entry name" value="CBM6"/>
    <property type="match status" value="1"/>
</dbReference>
<gene>
    <name evidence="2" type="ORF">K0U00_29515</name>
</gene>
<dbReference type="Gene3D" id="2.60.120.260">
    <property type="entry name" value="Galactose-binding domain-like"/>
    <property type="match status" value="1"/>
</dbReference>
<keyword evidence="3" id="KW-1185">Reference proteome</keyword>
<name>A0ABS7CBB2_9BACL</name>
<dbReference type="InterPro" id="IPR005084">
    <property type="entry name" value="CBM6"/>
</dbReference>
<accession>A0ABS7CBB2</accession>
<evidence type="ECO:0000313" key="3">
    <source>
        <dbReference type="Proteomes" id="UP001519887"/>
    </source>
</evidence>
<dbReference type="Pfam" id="PF03422">
    <property type="entry name" value="CBM_6"/>
    <property type="match status" value="1"/>
</dbReference>
<dbReference type="SUPFAM" id="SSF49785">
    <property type="entry name" value="Galactose-binding domain-like"/>
    <property type="match status" value="1"/>
</dbReference>
<evidence type="ECO:0000313" key="2">
    <source>
        <dbReference type="EMBL" id="MBW7458188.1"/>
    </source>
</evidence>
<feature type="non-terminal residue" evidence="2">
    <location>
        <position position="1"/>
    </location>
</feature>
<sequence>YSELNSKSAIGNGGFESGAWEPWEAAAGTPKIVYECAWDFSRDGYPSIVRSNKYGAMLGPGDRIEQRITGVASGAAYELWAGIKIDGEYRSAEQFDDIHKNGALDTTPDGGYAVYRDLRYIGQLTEGDWLKYAAVDFGSPGKYDHIALGMTKIFDSVTVEVYLDSLEGERIAAISQEMDYDDVWRYFSTPIPIRAGIHDVYFKIKGPGRLLLSGFKLGHNNFFGNGATMAVQGSQSPIIERGVFRLNWEAKMVKLPFTTKPDETEVVVSFENKSRYFVYLDDIGMWRPDPEES</sequence>
<protein>
    <submittedName>
        <fullName evidence="2">Carbohydrate-binding protein</fullName>
    </submittedName>
</protein>
<feature type="domain" description="CBM6" evidence="1">
    <location>
        <begin position="87"/>
        <end position="223"/>
    </location>
</feature>
<comment type="caution">
    <text evidence="2">The sequence shown here is derived from an EMBL/GenBank/DDBJ whole genome shotgun (WGS) entry which is preliminary data.</text>
</comment>
<dbReference type="Proteomes" id="UP001519887">
    <property type="component" value="Unassembled WGS sequence"/>
</dbReference>
<evidence type="ECO:0000259" key="1">
    <source>
        <dbReference type="PROSITE" id="PS51175"/>
    </source>
</evidence>
<proteinExistence type="predicted"/>
<reference evidence="2 3" key="1">
    <citation type="submission" date="2021-07" db="EMBL/GenBank/DDBJ databases">
        <title>Paenibacillus radiodurans sp. nov., isolated from the southeastern edge of Tengger Desert.</title>
        <authorList>
            <person name="Zhang G."/>
        </authorList>
    </citation>
    <scope>NUCLEOTIDE SEQUENCE [LARGE SCALE GENOMIC DNA]</scope>
    <source>
        <strain evidence="2 3">CCM 7311</strain>
    </source>
</reference>
<dbReference type="CDD" id="cd04084">
    <property type="entry name" value="CBM6_xylanase-like"/>
    <property type="match status" value="1"/>
</dbReference>
<dbReference type="EMBL" id="JAHZIK010001104">
    <property type="protein sequence ID" value="MBW7458188.1"/>
    <property type="molecule type" value="Genomic_DNA"/>
</dbReference>
<organism evidence="2 3">
    <name type="scientific">Paenibacillus sepulcri</name>
    <dbReference type="NCBI Taxonomy" id="359917"/>
    <lineage>
        <taxon>Bacteria</taxon>
        <taxon>Bacillati</taxon>
        <taxon>Bacillota</taxon>
        <taxon>Bacilli</taxon>
        <taxon>Bacillales</taxon>
        <taxon>Paenibacillaceae</taxon>
        <taxon>Paenibacillus</taxon>
    </lineage>
</organism>